<evidence type="ECO:0000256" key="1">
    <source>
        <dbReference type="ARBA" id="ARBA00007768"/>
    </source>
</evidence>
<gene>
    <name evidence="2" type="primary">cutC</name>
    <name evidence="3" type="ORF">FC093_10520</name>
</gene>
<evidence type="ECO:0000256" key="2">
    <source>
        <dbReference type="HAMAP-Rule" id="MF_00795"/>
    </source>
</evidence>
<comment type="subcellular location">
    <subcellularLocation>
        <location evidence="2">Cytoplasm</location>
    </subcellularLocation>
</comment>
<protein>
    <recommendedName>
        <fullName evidence="2">PF03932 family protein CutC</fullName>
    </recommendedName>
</protein>
<organism evidence="3 4">
    <name type="scientific">Ilyomonas limi</name>
    <dbReference type="NCBI Taxonomy" id="2575867"/>
    <lineage>
        <taxon>Bacteria</taxon>
        <taxon>Pseudomonadati</taxon>
        <taxon>Bacteroidota</taxon>
        <taxon>Chitinophagia</taxon>
        <taxon>Chitinophagales</taxon>
        <taxon>Chitinophagaceae</taxon>
        <taxon>Ilyomonas</taxon>
    </lineage>
</organism>
<dbReference type="InterPro" id="IPR036822">
    <property type="entry name" value="CutC-like_dom_sf"/>
</dbReference>
<dbReference type="PANTHER" id="PTHR12598">
    <property type="entry name" value="COPPER HOMEOSTASIS PROTEIN CUTC"/>
    <property type="match status" value="1"/>
</dbReference>
<dbReference type="EMBL" id="SZQL01000007">
    <property type="protein sequence ID" value="TKK68547.1"/>
    <property type="molecule type" value="Genomic_DNA"/>
</dbReference>
<accession>A0A4U3L4P9</accession>
<dbReference type="RefSeq" id="WP_137261735.1">
    <property type="nucleotide sequence ID" value="NZ_SZQL01000007.1"/>
</dbReference>
<dbReference type="Gene3D" id="3.20.20.380">
    <property type="entry name" value="Copper homeostasis (CutC) domain"/>
    <property type="match status" value="1"/>
</dbReference>
<comment type="caution">
    <text evidence="3">The sequence shown here is derived from an EMBL/GenBank/DDBJ whole genome shotgun (WGS) entry which is preliminary data.</text>
</comment>
<dbReference type="Pfam" id="PF03932">
    <property type="entry name" value="CutC"/>
    <property type="match status" value="1"/>
</dbReference>
<dbReference type="GO" id="GO:0005737">
    <property type="term" value="C:cytoplasm"/>
    <property type="evidence" value="ECO:0007669"/>
    <property type="project" value="UniProtKB-SubCell"/>
</dbReference>
<name>A0A4U3L4P9_9BACT</name>
<evidence type="ECO:0000313" key="4">
    <source>
        <dbReference type="Proteomes" id="UP000305848"/>
    </source>
</evidence>
<dbReference type="OrthoDB" id="9815677at2"/>
<proteinExistence type="inferred from homology"/>
<comment type="caution">
    <text evidence="2">Once thought to be involved in copper homeostasis, experiments in E.coli have shown this is not the case.</text>
</comment>
<keyword evidence="2" id="KW-0963">Cytoplasm</keyword>
<dbReference type="SUPFAM" id="SSF110395">
    <property type="entry name" value="CutC-like"/>
    <property type="match status" value="1"/>
</dbReference>
<dbReference type="PANTHER" id="PTHR12598:SF0">
    <property type="entry name" value="COPPER HOMEOSTASIS PROTEIN CUTC HOMOLOG"/>
    <property type="match status" value="1"/>
</dbReference>
<evidence type="ECO:0000313" key="3">
    <source>
        <dbReference type="EMBL" id="TKK68547.1"/>
    </source>
</evidence>
<dbReference type="AlphaFoldDB" id="A0A4U3L4P9"/>
<reference evidence="3 4" key="1">
    <citation type="submission" date="2019-05" db="EMBL/GenBank/DDBJ databases">
        <title>Panacibacter sp. strain 17mud1-8 Genome sequencing and assembly.</title>
        <authorList>
            <person name="Chhetri G."/>
        </authorList>
    </citation>
    <scope>NUCLEOTIDE SEQUENCE [LARGE SCALE GENOMIC DNA]</scope>
    <source>
        <strain evidence="3 4">17mud1-8</strain>
    </source>
</reference>
<dbReference type="HAMAP" id="MF_00795">
    <property type="entry name" value="CutC"/>
    <property type="match status" value="1"/>
</dbReference>
<dbReference type="GO" id="GO:0005507">
    <property type="term" value="F:copper ion binding"/>
    <property type="evidence" value="ECO:0007669"/>
    <property type="project" value="TreeGrafter"/>
</dbReference>
<dbReference type="Proteomes" id="UP000305848">
    <property type="component" value="Unassembled WGS sequence"/>
</dbReference>
<dbReference type="FunFam" id="3.20.20.380:FF:000001">
    <property type="entry name" value="Copper homeostasis protein CutC"/>
    <property type="match status" value="1"/>
</dbReference>
<dbReference type="InterPro" id="IPR005627">
    <property type="entry name" value="CutC-like"/>
</dbReference>
<keyword evidence="4" id="KW-1185">Reference proteome</keyword>
<comment type="similarity">
    <text evidence="1 2">Belongs to the CutC family.</text>
</comment>
<sequence>MKSKFIYSPLGDGGTGGGFRLEIACFDIASAIRASAAGADRIELCDNAAEGGTTPSYGILKRIKELLHIPVFPIIRPRGGDFLYSNEEYKTMLYDVQLCNDLGFEGVVFGLLTNMGAVDIKRTEQLVKTAGNMQVTFHRAFDRAVNPFHALESAIYCGCKRILTSGQVPNAYDGKELIKELIEQAENRIIIMPGSGVRSNNIAELVTDTGAVEIHSSARKMQPSAMLFTKKNMQETLDTIGVDEVEIRKMKMTLQNLSAN</sequence>